<dbReference type="EMBL" id="CP022530">
    <property type="protein sequence ID" value="ASP39970.1"/>
    <property type="molecule type" value="Genomic_DNA"/>
</dbReference>
<evidence type="ECO:0000256" key="3">
    <source>
        <dbReference type="ARBA" id="ARBA00022801"/>
    </source>
</evidence>
<evidence type="ECO:0000256" key="2">
    <source>
        <dbReference type="ARBA" id="ARBA00022722"/>
    </source>
</evidence>
<sequence>MSQRPHEQPVFSVSQLNDRARQLLEISFAQVRVKGEISNLSRPSSGHWYFTLKDEQSQVRCAMFRSRTAQLAFDPKAGDRVELRAKVSLYAARGDYQLIVDSMKPAGEGALLLAFEQLKRKLLAEGLLDASLKRPIPAPRRVAIITSPSGAAIHDMLTVFQRRDPSIEIDVYPSMVQGKAATANLVAALQRANRDQRADVIIIGRGGGSLEDLWCFNDESLARAIAASQLPVVSAVGHEVDTSIADLVADLRAPTPSAAAELLSSDRSQQRQRLVELAKRLWHSQQRQLKMAANTVQQLRGRLRSPQQLLQDSSQRLDQLELRLGRAWQQQQQHRHERLASRLAALQHCHPERAIEQQQQNINSLQQRLQRAMHLHLQHHQDALAHQVQMLNNLSPLQVLTRGYAIAQSADGSVIRNASEVALGERITTRVQQGTLHCQVIGTDTESAS</sequence>
<dbReference type="PANTHER" id="PTHR30008:SF0">
    <property type="entry name" value="EXODEOXYRIBONUCLEASE 7 LARGE SUBUNIT"/>
    <property type="match status" value="1"/>
</dbReference>
<evidence type="ECO:0000256" key="6">
    <source>
        <dbReference type="RuleBase" id="RU004355"/>
    </source>
</evidence>
<evidence type="ECO:0000313" key="10">
    <source>
        <dbReference type="Proteomes" id="UP000202440"/>
    </source>
</evidence>
<dbReference type="Proteomes" id="UP000202440">
    <property type="component" value="Chromosome"/>
</dbReference>
<proteinExistence type="inferred from homology"/>
<feature type="domain" description="Exonuclease VII large subunit C-terminal" evidence="7">
    <location>
        <begin position="127"/>
        <end position="439"/>
    </location>
</feature>
<protein>
    <recommendedName>
        <fullName evidence="5">Exodeoxyribonuclease 7 large subunit</fullName>
        <ecNumber evidence="5">3.1.11.6</ecNumber>
    </recommendedName>
    <alternativeName>
        <fullName evidence="5">Exodeoxyribonuclease VII large subunit</fullName>
        <shortName evidence="5">Exonuclease VII large subunit</shortName>
    </alternativeName>
</protein>
<evidence type="ECO:0000256" key="5">
    <source>
        <dbReference type="HAMAP-Rule" id="MF_00378"/>
    </source>
</evidence>
<accession>A0A222FMH0</accession>
<dbReference type="GO" id="GO:0003676">
    <property type="term" value="F:nucleic acid binding"/>
    <property type="evidence" value="ECO:0007669"/>
    <property type="project" value="InterPro"/>
</dbReference>
<dbReference type="Gene3D" id="2.40.50.1010">
    <property type="match status" value="1"/>
</dbReference>
<name>A0A222FMH0_9GAMM</name>
<evidence type="ECO:0000259" key="7">
    <source>
        <dbReference type="Pfam" id="PF02601"/>
    </source>
</evidence>
<keyword evidence="2 5" id="KW-0540">Nuclease</keyword>
<dbReference type="HAMAP" id="MF_00378">
    <property type="entry name" value="Exonuc_7_L"/>
    <property type="match status" value="1"/>
</dbReference>
<dbReference type="AlphaFoldDB" id="A0A222FMH0"/>
<comment type="subunit">
    <text evidence="5">Heterooligomer composed of large and small subunits.</text>
</comment>
<dbReference type="GO" id="GO:0005737">
    <property type="term" value="C:cytoplasm"/>
    <property type="evidence" value="ECO:0007669"/>
    <property type="project" value="UniProtKB-SubCell"/>
</dbReference>
<dbReference type="RefSeq" id="WP_094061144.1">
    <property type="nucleotide sequence ID" value="NZ_CP022530.1"/>
</dbReference>
<evidence type="ECO:0000259" key="8">
    <source>
        <dbReference type="Pfam" id="PF13742"/>
    </source>
</evidence>
<organism evidence="9 10">
    <name type="scientific">Bacterioplanes sanyensis</name>
    <dbReference type="NCBI Taxonomy" id="1249553"/>
    <lineage>
        <taxon>Bacteria</taxon>
        <taxon>Pseudomonadati</taxon>
        <taxon>Pseudomonadota</taxon>
        <taxon>Gammaproteobacteria</taxon>
        <taxon>Oceanospirillales</taxon>
        <taxon>Oceanospirillaceae</taxon>
        <taxon>Bacterioplanes</taxon>
    </lineage>
</organism>
<comment type="catalytic activity">
    <reaction evidence="5 6">
        <text>Exonucleolytic cleavage in either 5'- to 3'- or 3'- to 5'-direction to yield nucleoside 5'-phosphates.</text>
        <dbReference type="EC" id="3.1.11.6"/>
    </reaction>
</comment>
<reference evidence="9 10" key="1">
    <citation type="submission" date="2017-07" db="EMBL/GenBank/DDBJ databases">
        <title>Annotated genome sequence of Bacterioplanes sanyensis isolated from Red Sea.</title>
        <authorList>
            <person name="Rehman Z.U."/>
        </authorList>
    </citation>
    <scope>NUCLEOTIDE SEQUENCE [LARGE SCALE GENOMIC DNA]</scope>
    <source>
        <strain evidence="9 10">NV9</strain>
    </source>
</reference>
<evidence type="ECO:0000313" key="9">
    <source>
        <dbReference type="EMBL" id="ASP39970.1"/>
    </source>
</evidence>
<dbReference type="Pfam" id="PF02601">
    <property type="entry name" value="Exonuc_VII_L"/>
    <property type="match status" value="1"/>
</dbReference>
<dbReference type="EC" id="3.1.11.6" evidence="5"/>
<keyword evidence="4 5" id="KW-0269">Exonuclease</keyword>
<dbReference type="GO" id="GO:0006308">
    <property type="term" value="P:DNA catabolic process"/>
    <property type="evidence" value="ECO:0007669"/>
    <property type="project" value="UniProtKB-UniRule"/>
</dbReference>
<keyword evidence="1 5" id="KW-0963">Cytoplasm</keyword>
<comment type="similarity">
    <text evidence="5 6">Belongs to the XseA family.</text>
</comment>
<evidence type="ECO:0000256" key="4">
    <source>
        <dbReference type="ARBA" id="ARBA00022839"/>
    </source>
</evidence>
<keyword evidence="10" id="KW-1185">Reference proteome</keyword>
<dbReference type="GO" id="GO:0008855">
    <property type="term" value="F:exodeoxyribonuclease VII activity"/>
    <property type="evidence" value="ECO:0007669"/>
    <property type="project" value="UniProtKB-UniRule"/>
</dbReference>
<feature type="domain" description="OB-fold nucleic acid binding" evidence="8">
    <location>
        <begin position="11"/>
        <end position="103"/>
    </location>
</feature>
<dbReference type="InterPro" id="IPR003753">
    <property type="entry name" value="Exonuc_VII_L"/>
</dbReference>
<dbReference type="OrthoDB" id="9802795at2"/>
<dbReference type="PANTHER" id="PTHR30008">
    <property type="entry name" value="EXODEOXYRIBONUCLEASE 7 LARGE SUBUNIT"/>
    <property type="match status" value="1"/>
</dbReference>
<comment type="function">
    <text evidence="5">Bidirectionally degrades single-stranded DNA into large acid-insoluble oligonucleotides, which are then degraded further into small acid-soluble oligonucleotides.</text>
</comment>
<dbReference type="Pfam" id="PF13742">
    <property type="entry name" value="tRNA_anti_2"/>
    <property type="match status" value="1"/>
</dbReference>
<evidence type="ECO:0000256" key="1">
    <source>
        <dbReference type="ARBA" id="ARBA00022490"/>
    </source>
</evidence>
<comment type="subcellular location">
    <subcellularLocation>
        <location evidence="5 6">Cytoplasm</location>
    </subcellularLocation>
</comment>
<dbReference type="KEGG" id="bsan:CHH28_15390"/>
<dbReference type="GO" id="GO:0009318">
    <property type="term" value="C:exodeoxyribonuclease VII complex"/>
    <property type="evidence" value="ECO:0007669"/>
    <property type="project" value="UniProtKB-UniRule"/>
</dbReference>
<keyword evidence="3 5" id="KW-0378">Hydrolase</keyword>
<dbReference type="CDD" id="cd04489">
    <property type="entry name" value="ExoVII_LU_OBF"/>
    <property type="match status" value="1"/>
</dbReference>
<dbReference type="NCBIfam" id="TIGR00237">
    <property type="entry name" value="xseA"/>
    <property type="match status" value="1"/>
</dbReference>
<dbReference type="InterPro" id="IPR025824">
    <property type="entry name" value="OB-fold_nuc-bd_dom"/>
</dbReference>
<gene>
    <name evidence="5" type="primary">xseA</name>
    <name evidence="9" type="ORF">CHH28_15390</name>
</gene>
<dbReference type="InterPro" id="IPR020579">
    <property type="entry name" value="Exonuc_VII_lsu_C"/>
</dbReference>